<organism evidence="1">
    <name type="scientific">Klebsiella pneumoniae</name>
    <dbReference type="NCBI Taxonomy" id="573"/>
    <lineage>
        <taxon>Bacteria</taxon>
        <taxon>Pseudomonadati</taxon>
        <taxon>Pseudomonadota</taxon>
        <taxon>Gammaproteobacteria</taxon>
        <taxon>Enterobacterales</taxon>
        <taxon>Enterobacteriaceae</taxon>
        <taxon>Klebsiella/Raoultella group</taxon>
        <taxon>Klebsiella</taxon>
        <taxon>Klebsiella pneumoniae complex</taxon>
    </lineage>
</organism>
<accession>A0A8B0SNJ9</accession>
<dbReference type="EMBL" id="MN956836">
    <property type="protein sequence ID" value="QTX13843.1"/>
    <property type="molecule type" value="Genomic_DNA"/>
</dbReference>
<keyword evidence="1" id="KW-0614">Plasmid</keyword>
<sequence length="45" mass="5172">MVNVRANGLRLLHAKTKPRIMQIAIRKKGQGNKFFSNIVVPYICF</sequence>
<evidence type="ECO:0000313" key="1">
    <source>
        <dbReference type="EMBL" id="QTX13843.1"/>
    </source>
</evidence>
<name>A0A8B0SNJ9_KLEPN</name>
<geneLocation type="plasmid" evidence="1">
    <name>p17-15-vir-like</name>
</geneLocation>
<reference evidence="1" key="1">
    <citation type="submission" date="2020-01" db="EMBL/GenBank/DDBJ databases">
        <authorList>
            <person name="Qin S."/>
        </authorList>
    </citation>
    <scope>NUCLEOTIDE SEQUENCE</scope>
    <source>
        <strain evidence="1">CVir17-16-YZ6g</strain>
        <plasmid evidence="1">p17-15-vir-like</plasmid>
    </source>
</reference>
<protein>
    <submittedName>
        <fullName evidence="1">Uncharacterized protein</fullName>
    </submittedName>
</protein>
<dbReference type="AlphaFoldDB" id="A0A8B0SNJ9"/>
<proteinExistence type="predicted"/>